<keyword evidence="1" id="KW-0472">Membrane</keyword>
<gene>
    <name evidence="2" type="ORF">KE626_09155</name>
</gene>
<keyword evidence="3" id="KW-1185">Reference proteome</keyword>
<organism evidence="2 3">
    <name type="scientific">Chitinophaga hostae</name>
    <dbReference type="NCBI Taxonomy" id="2831022"/>
    <lineage>
        <taxon>Bacteria</taxon>
        <taxon>Pseudomonadati</taxon>
        <taxon>Bacteroidota</taxon>
        <taxon>Chitinophagia</taxon>
        <taxon>Chitinophagales</taxon>
        <taxon>Chitinophagaceae</taxon>
        <taxon>Chitinophaga</taxon>
    </lineage>
</organism>
<keyword evidence="1" id="KW-1133">Transmembrane helix</keyword>
<dbReference type="Proteomes" id="UP000676386">
    <property type="component" value="Unassembled WGS sequence"/>
</dbReference>
<name>A0ABS5IX03_9BACT</name>
<reference evidence="2 3" key="1">
    <citation type="submission" date="2021-04" db="EMBL/GenBank/DDBJ databases">
        <title>Chitinophaga sp. nov., isolated from the rhizosphere soil.</title>
        <authorList>
            <person name="He S."/>
        </authorList>
    </citation>
    <scope>NUCLEOTIDE SEQUENCE [LARGE SCALE GENOMIC DNA]</scope>
    <source>
        <strain evidence="2 3">2R12</strain>
    </source>
</reference>
<evidence type="ECO:0000256" key="1">
    <source>
        <dbReference type="SAM" id="Phobius"/>
    </source>
</evidence>
<evidence type="ECO:0000313" key="3">
    <source>
        <dbReference type="Proteomes" id="UP000676386"/>
    </source>
</evidence>
<accession>A0ABS5IX03</accession>
<dbReference type="InterPro" id="IPR024294">
    <property type="entry name" value="DUF3810"/>
</dbReference>
<sequence>METRARFKKKIVRIVLTLTAILLLNGLFAWSNRFSDFYFHRWYKWSSLAFRQVTGIVPFSIGDVIYTAWIVGGIFYLLKLCYKVVRLSWEEAGLQLLRGIQFLLSVYLAFIVLWGHNYERNSLTIDTGLVTGTYNTRQLYQLSDTLRQLVNLEKANTGDTTGVMKTDTAAIPVFKRAVTAYEAAAKNWPALEYKAPCIKKALFGHWLNYIGITGYLNPFTNEAQVNTTTPPVLQPFITCHEIAHQLGYAPEEEANFVGYLAATSIPDSHFRYAAHFDMFMYSVRQLGYRDTTLAKNIWNRTVPGVKADYKAIIDFYEPYTGKVDEYSTLLYDRYLKANKQNKGIRSYSEVTTWLIAYFKIKAKS</sequence>
<feature type="transmembrane region" description="Helical" evidence="1">
    <location>
        <begin position="53"/>
        <end position="78"/>
    </location>
</feature>
<protein>
    <submittedName>
        <fullName evidence="2">DUF3810 domain-containing protein</fullName>
    </submittedName>
</protein>
<dbReference type="Pfam" id="PF12725">
    <property type="entry name" value="DUF3810"/>
    <property type="match status" value="1"/>
</dbReference>
<proteinExistence type="predicted"/>
<dbReference type="EMBL" id="JAGTXB010000003">
    <property type="protein sequence ID" value="MBS0027474.1"/>
    <property type="molecule type" value="Genomic_DNA"/>
</dbReference>
<dbReference type="RefSeq" id="WP_211972565.1">
    <property type="nucleotide sequence ID" value="NZ_CBFHAM010000006.1"/>
</dbReference>
<feature type="transmembrane region" description="Helical" evidence="1">
    <location>
        <begin position="99"/>
        <end position="116"/>
    </location>
</feature>
<keyword evidence="1" id="KW-0812">Transmembrane</keyword>
<comment type="caution">
    <text evidence="2">The sequence shown here is derived from an EMBL/GenBank/DDBJ whole genome shotgun (WGS) entry which is preliminary data.</text>
</comment>
<evidence type="ECO:0000313" key="2">
    <source>
        <dbReference type="EMBL" id="MBS0027474.1"/>
    </source>
</evidence>